<organism evidence="7 8">
    <name type="scientific">Sclerotinia borealis (strain F-4128)</name>
    <dbReference type="NCBI Taxonomy" id="1432307"/>
    <lineage>
        <taxon>Eukaryota</taxon>
        <taxon>Fungi</taxon>
        <taxon>Dikarya</taxon>
        <taxon>Ascomycota</taxon>
        <taxon>Pezizomycotina</taxon>
        <taxon>Leotiomycetes</taxon>
        <taxon>Helotiales</taxon>
        <taxon>Sclerotiniaceae</taxon>
        <taxon>Sclerotinia</taxon>
    </lineage>
</organism>
<keyword evidence="3 5" id="KW-1133">Transmembrane helix</keyword>
<gene>
    <name evidence="7" type="ORF">SBOR_7307</name>
</gene>
<reference evidence="7 8" key="1">
    <citation type="journal article" date="2014" name="Genome Announc.">
        <title>Draft genome sequence of Sclerotinia borealis, a psychrophilic plant pathogenic fungus.</title>
        <authorList>
            <person name="Mardanov A.V."/>
            <person name="Beletsky A.V."/>
            <person name="Kadnikov V.V."/>
            <person name="Ignatov A.N."/>
            <person name="Ravin N.V."/>
        </authorList>
    </citation>
    <scope>NUCLEOTIDE SEQUENCE [LARGE SCALE GENOMIC DNA]</scope>
    <source>
        <strain evidence="8">F-4157</strain>
    </source>
</reference>
<comment type="caution">
    <text evidence="7">The sequence shown here is derived from an EMBL/GenBank/DDBJ whole genome shotgun (WGS) entry which is preliminary data.</text>
</comment>
<dbReference type="HOGENOM" id="CLU_055465_0_1_1"/>
<feature type="transmembrane region" description="Helical" evidence="5">
    <location>
        <begin position="148"/>
        <end position="171"/>
    </location>
</feature>
<protein>
    <recommendedName>
        <fullName evidence="6">MARVEL domain-containing protein</fullName>
    </recommendedName>
</protein>
<evidence type="ECO:0000256" key="5">
    <source>
        <dbReference type="SAM" id="Phobius"/>
    </source>
</evidence>
<feature type="transmembrane region" description="Helical" evidence="5">
    <location>
        <begin position="48"/>
        <end position="71"/>
    </location>
</feature>
<evidence type="ECO:0000256" key="1">
    <source>
        <dbReference type="ARBA" id="ARBA00004141"/>
    </source>
</evidence>
<keyword evidence="4 5" id="KW-0472">Membrane</keyword>
<dbReference type="InterPro" id="IPR008253">
    <property type="entry name" value="Marvel"/>
</dbReference>
<evidence type="ECO:0000313" key="7">
    <source>
        <dbReference type="EMBL" id="ESZ92316.1"/>
    </source>
</evidence>
<dbReference type="OrthoDB" id="5325022at2759"/>
<accession>W9C914</accession>
<dbReference type="STRING" id="1432307.W9C914"/>
<sequence length="229" mass="25826">MASKEKTHIPGARGLLFGLRVAQLLLAMAILGLSAYGLYWLIFAQERIVFYSLGFIYMAAMSIVICFYVMLASTAVPVIYNYWAVLGLDILASLLWLVAFPFFAPDIVARIIANKPNIDYMDDSVSLPPIEEEMGDFVIDNWETYRNVMIATFALSAVEWCLFMVTFVILVKCIHRHRKDGGHCMSGSAAPRKDEVETKFVPQHNMKITKQSQPEVYHPPVTQCSVHLP</sequence>
<keyword evidence="8" id="KW-1185">Reference proteome</keyword>
<dbReference type="PANTHER" id="PTHR37451:SF4">
    <property type="entry name" value="MARVEL DOMAIN-CONTAINING PROTEIN"/>
    <property type="match status" value="1"/>
</dbReference>
<evidence type="ECO:0000256" key="4">
    <source>
        <dbReference type="ARBA" id="ARBA00023136"/>
    </source>
</evidence>
<comment type="subcellular location">
    <subcellularLocation>
        <location evidence="1">Membrane</location>
        <topology evidence="1">Multi-pass membrane protein</topology>
    </subcellularLocation>
</comment>
<dbReference type="GO" id="GO:0016020">
    <property type="term" value="C:membrane"/>
    <property type="evidence" value="ECO:0007669"/>
    <property type="project" value="UniProtKB-SubCell"/>
</dbReference>
<evidence type="ECO:0000313" key="8">
    <source>
        <dbReference type="Proteomes" id="UP000019487"/>
    </source>
</evidence>
<dbReference type="EMBL" id="AYSA01000395">
    <property type="protein sequence ID" value="ESZ92316.1"/>
    <property type="molecule type" value="Genomic_DNA"/>
</dbReference>
<keyword evidence="2 5" id="KW-0812">Transmembrane</keyword>
<evidence type="ECO:0000256" key="2">
    <source>
        <dbReference type="ARBA" id="ARBA00022692"/>
    </source>
</evidence>
<proteinExistence type="predicted"/>
<feature type="domain" description="MARVEL" evidence="6">
    <location>
        <begin position="16"/>
        <end position="168"/>
    </location>
</feature>
<evidence type="ECO:0000256" key="3">
    <source>
        <dbReference type="ARBA" id="ARBA00022989"/>
    </source>
</evidence>
<dbReference type="AlphaFoldDB" id="W9C914"/>
<evidence type="ECO:0000259" key="6">
    <source>
        <dbReference type="Pfam" id="PF01284"/>
    </source>
</evidence>
<name>W9C914_SCLBF</name>
<feature type="transmembrane region" description="Helical" evidence="5">
    <location>
        <begin position="83"/>
        <end position="104"/>
    </location>
</feature>
<feature type="transmembrane region" description="Helical" evidence="5">
    <location>
        <begin position="21"/>
        <end position="42"/>
    </location>
</feature>
<dbReference type="Pfam" id="PF01284">
    <property type="entry name" value="MARVEL"/>
    <property type="match status" value="1"/>
</dbReference>
<dbReference type="PANTHER" id="PTHR37451">
    <property type="entry name" value="MARVEL DOMAIN"/>
    <property type="match status" value="1"/>
</dbReference>
<dbReference type="Proteomes" id="UP000019487">
    <property type="component" value="Unassembled WGS sequence"/>
</dbReference>